<dbReference type="Gene3D" id="1.10.510.10">
    <property type="entry name" value="Transferase(Phosphotransferase) domain 1"/>
    <property type="match status" value="1"/>
</dbReference>
<dbReference type="VEuPathDB" id="FungiDB:BD410DRAFT_701699"/>
<evidence type="ECO:0000259" key="1">
    <source>
        <dbReference type="PROSITE" id="PS50011"/>
    </source>
</evidence>
<sequence>RLLVQTIARLAKKSGIYPDCLSLTKVERLGEDPLMGGGFADIWKGEFAKRPVALKALRVFVHDSSAKKETVFKAVVWRQLRHRNILPFYGIFKGDSTFDRVCLVSPWMDAGNIVNFLKHSPSSDRISLLGDVVEGLRYLHEFEPTVVHGDLKGGNIFVTPSQTACLADFGLTRFRDPQHSIWESTTERPGGTIRWQAGELLIPGDDGKIARPSLESDIYSFGCVCLEIMTGNVPFSELTDMAVTFAIMQNKSPQRPVGNYIEYGLDDSLWNTIESCWNGIPSQRPTIVQLCQY</sequence>
<dbReference type="AlphaFoldDB" id="A0A4Y7Q2A6"/>
<dbReference type="InterPro" id="IPR000719">
    <property type="entry name" value="Prot_kinase_dom"/>
</dbReference>
<reference evidence="2 3" key="1">
    <citation type="submission" date="2018-06" db="EMBL/GenBank/DDBJ databases">
        <title>A transcriptomic atlas of mushroom development highlights an independent origin of complex multicellularity.</title>
        <authorList>
            <consortium name="DOE Joint Genome Institute"/>
            <person name="Krizsan K."/>
            <person name="Almasi E."/>
            <person name="Merenyi Z."/>
            <person name="Sahu N."/>
            <person name="Viragh M."/>
            <person name="Koszo T."/>
            <person name="Mondo S."/>
            <person name="Kiss B."/>
            <person name="Balint B."/>
            <person name="Kues U."/>
            <person name="Barry K."/>
            <person name="Hegedus J.C."/>
            <person name="Henrissat B."/>
            <person name="Johnson J."/>
            <person name="Lipzen A."/>
            <person name="Ohm R."/>
            <person name="Nagy I."/>
            <person name="Pangilinan J."/>
            <person name="Yan J."/>
            <person name="Xiong Y."/>
            <person name="Grigoriev I.V."/>
            <person name="Hibbett D.S."/>
            <person name="Nagy L.G."/>
        </authorList>
    </citation>
    <scope>NUCLEOTIDE SEQUENCE [LARGE SCALE GENOMIC DNA]</scope>
    <source>
        <strain evidence="2 3">SZMC22713</strain>
    </source>
</reference>
<dbReference type="PROSITE" id="PS00108">
    <property type="entry name" value="PROTEIN_KINASE_ST"/>
    <property type="match status" value="1"/>
</dbReference>
<keyword evidence="3" id="KW-1185">Reference proteome</keyword>
<dbReference type="STRING" id="50990.A0A4Y7Q2A6"/>
<dbReference type="GO" id="GO:0004674">
    <property type="term" value="F:protein serine/threonine kinase activity"/>
    <property type="evidence" value="ECO:0007669"/>
    <property type="project" value="TreeGrafter"/>
</dbReference>
<keyword evidence="2" id="KW-0808">Transferase</keyword>
<gene>
    <name evidence="2" type="ORF">BD410DRAFT_701699</name>
</gene>
<proteinExistence type="predicted"/>
<dbReference type="PROSITE" id="PS50011">
    <property type="entry name" value="PROTEIN_KINASE_DOM"/>
    <property type="match status" value="1"/>
</dbReference>
<dbReference type="InterPro" id="IPR008271">
    <property type="entry name" value="Ser/Thr_kinase_AS"/>
</dbReference>
<dbReference type="PANTHER" id="PTHR44329">
    <property type="entry name" value="SERINE/THREONINE-PROTEIN KINASE TNNI3K-RELATED"/>
    <property type="match status" value="1"/>
</dbReference>
<dbReference type="InterPro" id="IPR011009">
    <property type="entry name" value="Kinase-like_dom_sf"/>
</dbReference>
<dbReference type="InterPro" id="IPR051681">
    <property type="entry name" value="Ser/Thr_Kinases-Pseudokinases"/>
</dbReference>
<dbReference type="PIRSF" id="PIRSF000654">
    <property type="entry name" value="Integrin-linked_kinase"/>
    <property type="match status" value="1"/>
</dbReference>
<dbReference type="SUPFAM" id="SSF56112">
    <property type="entry name" value="Protein kinase-like (PK-like)"/>
    <property type="match status" value="1"/>
</dbReference>
<feature type="domain" description="Protein kinase" evidence="1">
    <location>
        <begin position="28"/>
        <end position="293"/>
    </location>
</feature>
<protein>
    <submittedName>
        <fullName evidence="2">Kinase-like protein</fullName>
    </submittedName>
</protein>
<dbReference type="InterPro" id="IPR001245">
    <property type="entry name" value="Ser-Thr/Tyr_kinase_cat_dom"/>
</dbReference>
<feature type="non-terminal residue" evidence="2">
    <location>
        <position position="1"/>
    </location>
</feature>
<dbReference type="SMART" id="SM00220">
    <property type="entry name" value="S_TKc"/>
    <property type="match status" value="1"/>
</dbReference>
<dbReference type="Proteomes" id="UP000294933">
    <property type="component" value="Unassembled WGS sequence"/>
</dbReference>
<dbReference type="GO" id="GO:0005524">
    <property type="term" value="F:ATP binding"/>
    <property type="evidence" value="ECO:0007669"/>
    <property type="project" value="InterPro"/>
</dbReference>
<dbReference type="Pfam" id="PF07714">
    <property type="entry name" value="PK_Tyr_Ser-Thr"/>
    <property type="match status" value="1"/>
</dbReference>
<dbReference type="EMBL" id="ML170180">
    <property type="protein sequence ID" value="TDL21451.1"/>
    <property type="molecule type" value="Genomic_DNA"/>
</dbReference>
<name>A0A4Y7Q2A6_9AGAM</name>
<organism evidence="2 3">
    <name type="scientific">Rickenella mellea</name>
    <dbReference type="NCBI Taxonomy" id="50990"/>
    <lineage>
        <taxon>Eukaryota</taxon>
        <taxon>Fungi</taxon>
        <taxon>Dikarya</taxon>
        <taxon>Basidiomycota</taxon>
        <taxon>Agaricomycotina</taxon>
        <taxon>Agaricomycetes</taxon>
        <taxon>Hymenochaetales</taxon>
        <taxon>Rickenellaceae</taxon>
        <taxon>Rickenella</taxon>
    </lineage>
</organism>
<accession>A0A4Y7Q2A6</accession>
<evidence type="ECO:0000313" key="2">
    <source>
        <dbReference type="EMBL" id="TDL21451.1"/>
    </source>
</evidence>
<dbReference type="OrthoDB" id="122279at2759"/>
<keyword evidence="2" id="KW-0418">Kinase</keyword>
<feature type="non-terminal residue" evidence="2">
    <location>
        <position position="293"/>
    </location>
</feature>
<evidence type="ECO:0000313" key="3">
    <source>
        <dbReference type="Proteomes" id="UP000294933"/>
    </source>
</evidence>